<dbReference type="Proteomes" id="UP001202328">
    <property type="component" value="Unassembled WGS sequence"/>
</dbReference>
<dbReference type="PANTHER" id="PTHR33223">
    <property type="entry name" value="CCHC-TYPE DOMAIN-CONTAINING PROTEIN"/>
    <property type="match status" value="1"/>
</dbReference>
<feature type="region of interest" description="Disordered" evidence="1">
    <location>
        <begin position="93"/>
        <end position="146"/>
    </location>
</feature>
<name>A0AAD4SMD0_9MAGN</name>
<sequence>MHNSIARPMVNKLFTLARRFREPLRSLTNRWRKLCTDIGKVPVDQQIFGFENSLGKSDPIWIAMFTEKPQTLKEMRKMQEHYIALEEIQEGAQDRGVQEASTAPEVAPKDISKRPEKRSGPQYKASGKKEWVEKGKKPRHEPRTYTPLNAPLEEIFKELEKRNDIRYPKTRGIQFDKTKNHPEFCHYHQFIGHSTNDCREVQDIVQHLIRDGYLKQAVPGPDAPVHQIAHYKCFSLIHESDLLLWVLRLLLDLPVLKICFAWIVVPVIANDVSEIIRKMKTLMDYIEL</sequence>
<keyword evidence="3" id="KW-1185">Reference proteome</keyword>
<feature type="compositionally biased region" description="Basic and acidic residues" evidence="1">
    <location>
        <begin position="107"/>
        <end position="119"/>
    </location>
</feature>
<evidence type="ECO:0000256" key="1">
    <source>
        <dbReference type="SAM" id="MobiDB-lite"/>
    </source>
</evidence>
<evidence type="ECO:0000313" key="2">
    <source>
        <dbReference type="EMBL" id="KAI3911977.1"/>
    </source>
</evidence>
<reference evidence="2" key="1">
    <citation type="submission" date="2022-04" db="EMBL/GenBank/DDBJ databases">
        <title>A functionally conserved STORR gene fusion in Papaver species that diverged 16.8 million years ago.</title>
        <authorList>
            <person name="Catania T."/>
        </authorList>
    </citation>
    <scope>NUCLEOTIDE SEQUENCE</scope>
    <source>
        <strain evidence="2">S-188037</strain>
    </source>
</reference>
<comment type="caution">
    <text evidence="2">The sequence shown here is derived from an EMBL/GenBank/DDBJ whole genome shotgun (WGS) entry which is preliminary data.</text>
</comment>
<dbReference type="EMBL" id="JAJJMB010009862">
    <property type="protein sequence ID" value="KAI3911977.1"/>
    <property type="molecule type" value="Genomic_DNA"/>
</dbReference>
<accession>A0AAD4SMD0</accession>
<gene>
    <name evidence="2" type="ORF">MKW98_010921</name>
</gene>
<dbReference type="PANTHER" id="PTHR33223:SF10">
    <property type="entry name" value="AMINOTRANSFERASE-LIKE PLANT MOBILE DOMAIN-CONTAINING PROTEIN"/>
    <property type="match status" value="1"/>
</dbReference>
<evidence type="ECO:0000313" key="3">
    <source>
        <dbReference type="Proteomes" id="UP001202328"/>
    </source>
</evidence>
<proteinExistence type="predicted"/>
<protein>
    <submittedName>
        <fullName evidence="2">Uncharacterized protein</fullName>
    </submittedName>
</protein>
<dbReference type="AlphaFoldDB" id="A0AAD4SMD0"/>
<organism evidence="2 3">
    <name type="scientific">Papaver atlanticum</name>
    <dbReference type="NCBI Taxonomy" id="357466"/>
    <lineage>
        <taxon>Eukaryota</taxon>
        <taxon>Viridiplantae</taxon>
        <taxon>Streptophyta</taxon>
        <taxon>Embryophyta</taxon>
        <taxon>Tracheophyta</taxon>
        <taxon>Spermatophyta</taxon>
        <taxon>Magnoliopsida</taxon>
        <taxon>Ranunculales</taxon>
        <taxon>Papaveraceae</taxon>
        <taxon>Papaveroideae</taxon>
        <taxon>Papaver</taxon>
    </lineage>
</organism>